<dbReference type="Proteomes" id="UP000679950">
    <property type="component" value="Unassembled WGS sequence"/>
</dbReference>
<keyword evidence="1" id="KW-0472">Membrane</keyword>
<keyword evidence="3" id="KW-1185">Reference proteome</keyword>
<gene>
    <name evidence="2" type="ORF">J8TS2_01580</name>
</gene>
<name>A0ABQ4KFE7_9BACI</name>
<organism evidence="2 3">
    <name type="scientific">Lederbergia ruris</name>
    <dbReference type="NCBI Taxonomy" id="217495"/>
    <lineage>
        <taxon>Bacteria</taxon>
        <taxon>Bacillati</taxon>
        <taxon>Bacillota</taxon>
        <taxon>Bacilli</taxon>
        <taxon>Bacillales</taxon>
        <taxon>Bacillaceae</taxon>
        <taxon>Lederbergia</taxon>
    </lineage>
</organism>
<evidence type="ECO:0000313" key="3">
    <source>
        <dbReference type="Proteomes" id="UP000679950"/>
    </source>
</evidence>
<dbReference type="InterPro" id="IPR020534">
    <property type="entry name" value="Uncharacterised_YqxA"/>
</dbReference>
<proteinExistence type="predicted"/>
<accession>A0ABQ4KFE7</accession>
<dbReference type="RefSeq" id="WP_246516647.1">
    <property type="nucleotide sequence ID" value="NZ_BORB01000001.1"/>
</dbReference>
<reference evidence="2 3" key="1">
    <citation type="submission" date="2021-03" db="EMBL/GenBank/DDBJ databases">
        <title>Antimicrobial resistance genes in bacteria isolated from Japanese honey, and their potential for conferring macrolide and lincosamide resistance in the American foulbrood pathogen Paenibacillus larvae.</title>
        <authorList>
            <person name="Okamoto M."/>
            <person name="Kumagai M."/>
            <person name="Kanamori H."/>
            <person name="Takamatsu D."/>
        </authorList>
    </citation>
    <scope>NUCLEOTIDE SEQUENCE [LARGE SCALE GENOMIC DNA]</scope>
    <source>
        <strain evidence="2 3">J8TS2</strain>
    </source>
</reference>
<keyword evidence="1" id="KW-0812">Transmembrane</keyword>
<keyword evidence="1" id="KW-1133">Transmembrane helix</keyword>
<comment type="caution">
    <text evidence="2">The sequence shown here is derived from an EMBL/GenBank/DDBJ whole genome shotgun (WGS) entry which is preliminary data.</text>
</comment>
<evidence type="ECO:0008006" key="4">
    <source>
        <dbReference type="Google" id="ProtNLM"/>
    </source>
</evidence>
<sequence>MGKFVFKSLLMLIFLFVGVLIGMNKANQGMNDMRGYSDSSFQTPVNIQTTEEGSLNAAVLGNEFSSFNLDEKKEKLEKAKSFNFFSEIGKLVADVVSSIAQAVINFFASLF</sequence>
<dbReference type="Pfam" id="PF12438">
    <property type="entry name" value="DUF3679"/>
    <property type="match status" value="1"/>
</dbReference>
<evidence type="ECO:0000256" key="1">
    <source>
        <dbReference type="SAM" id="Phobius"/>
    </source>
</evidence>
<dbReference type="EMBL" id="BORB01000001">
    <property type="protein sequence ID" value="GIN55839.1"/>
    <property type="molecule type" value="Genomic_DNA"/>
</dbReference>
<protein>
    <recommendedName>
        <fullName evidence="4">DUF3679 domain-containing protein</fullName>
    </recommendedName>
</protein>
<feature type="transmembrane region" description="Helical" evidence="1">
    <location>
        <begin position="6"/>
        <end position="24"/>
    </location>
</feature>
<evidence type="ECO:0000313" key="2">
    <source>
        <dbReference type="EMBL" id="GIN55839.1"/>
    </source>
</evidence>